<sequence>MEDHHNYQDRHPDQFKPHELFDVIIIGSGIAGSTFAIRISQLLDSYGSTFKKVLMIEEKSKNHGTFKVGESLPSETKPVLQSLGIFEMVNNDTNLEKHLYCYGNKSAWGSNNINGTDSIFNPYGHGFHLDRSLFEETLLKTIELRYGQIVKIIRGFSVTDLYFNFDDNCVKNEKCWEVTISKCSNLNNNVCEAQNKIYGKILVDASGRRCCIRKCVPSLKRYSFDKLLAFACLFETACLNGLKDNDHYTLVESCRYGWFQTSQLPNNQRIVIFFTDDDLVKQLPQRIRIVDKFCDFLRENTSYVDKILKNFDYTPLKNRVMCMAANSDMLSEFASIQNHWIAIGDSAISFDPLSSQGIMKNYINLNIHSEKSEKKSIDKQDNAEIQPIEVYQHKMKEILKNYRKEKKYFYCKEQRWSDEVFWTRRHTEEL</sequence>
<organism evidence="2 3">
    <name type="scientific">Gigaspora rosea</name>
    <dbReference type="NCBI Taxonomy" id="44941"/>
    <lineage>
        <taxon>Eukaryota</taxon>
        <taxon>Fungi</taxon>
        <taxon>Fungi incertae sedis</taxon>
        <taxon>Mucoromycota</taxon>
        <taxon>Glomeromycotina</taxon>
        <taxon>Glomeromycetes</taxon>
        <taxon>Diversisporales</taxon>
        <taxon>Gigasporaceae</taxon>
        <taxon>Gigaspora</taxon>
    </lineage>
</organism>
<dbReference type="Gene3D" id="3.50.50.60">
    <property type="entry name" value="FAD/NAD(P)-binding domain"/>
    <property type="match status" value="1"/>
</dbReference>
<name>A0A397UTW0_9GLOM</name>
<gene>
    <name evidence="2" type="ORF">C2G38_2204771</name>
</gene>
<dbReference type="InterPro" id="IPR050816">
    <property type="entry name" value="Flavin-dep_Halogenase_NPB"/>
</dbReference>
<dbReference type="AlphaFoldDB" id="A0A397UTW0"/>
<comment type="similarity">
    <text evidence="1">Belongs to the flavin-dependent halogenase family.</text>
</comment>
<protein>
    <recommendedName>
        <fullName evidence="4">FAD-binding domain-containing protein</fullName>
    </recommendedName>
</protein>
<evidence type="ECO:0000313" key="3">
    <source>
        <dbReference type="Proteomes" id="UP000266673"/>
    </source>
</evidence>
<dbReference type="PANTHER" id="PTHR43747:SF1">
    <property type="entry name" value="SLR1998 PROTEIN"/>
    <property type="match status" value="1"/>
</dbReference>
<keyword evidence="3" id="KW-1185">Reference proteome</keyword>
<reference evidence="2 3" key="1">
    <citation type="submission" date="2018-06" db="EMBL/GenBank/DDBJ databases">
        <title>Comparative genomics reveals the genomic features of Rhizophagus irregularis, R. cerebriforme, R. diaphanum and Gigaspora rosea, and their symbiotic lifestyle signature.</title>
        <authorList>
            <person name="Morin E."/>
            <person name="San Clemente H."/>
            <person name="Chen E.C.H."/>
            <person name="De La Providencia I."/>
            <person name="Hainaut M."/>
            <person name="Kuo A."/>
            <person name="Kohler A."/>
            <person name="Murat C."/>
            <person name="Tang N."/>
            <person name="Roy S."/>
            <person name="Loubradou J."/>
            <person name="Henrissat B."/>
            <person name="Grigoriev I.V."/>
            <person name="Corradi N."/>
            <person name="Roux C."/>
            <person name="Martin F.M."/>
        </authorList>
    </citation>
    <scope>NUCLEOTIDE SEQUENCE [LARGE SCALE GENOMIC DNA]</scope>
    <source>
        <strain evidence="2 3">DAOM 194757</strain>
    </source>
</reference>
<evidence type="ECO:0000313" key="2">
    <source>
        <dbReference type="EMBL" id="RIB10953.1"/>
    </source>
</evidence>
<evidence type="ECO:0008006" key="4">
    <source>
        <dbReference type="Google" id="ProtNLM"/>
    </source>
</evidence>
<comment type="caution">
    <text evidence="2">The sequence shown here is derived from an EMBL/GenBank/DDBJ whole genome shotgun (WGS) entry which is preliminary data.</text>
</comment>
<dbReference type="InterPro" id="IPR036188">
    <property type="entry name" value="FAD/NAD-bd_sf"/>
</dbReference>
<dbReference type="EMBL" id="QKWP01001192">
    <property type="protein sequence ID" value="RIB10953.1"/>
    <property type="molecule type" value="Genomic_DNA"/>
</dbReference>
<dbReference type="Proteomes" id="UP000266673">
    <property type="component" value="Unassembled WGS sequence"/>
</dbReference>
<proteinExistence type="inferred from homology"/>
<dbReference type="PANTHER" id="PTHR43747">
    <property type="entry name" value="FAD-BINDING PROTEIN"/>
    <property type="match status" value="1"/>
</dbReference>
<dbReference type="OrthoDB" id="2647594at2759"/>
<dbReference type="Gene3D" id="3.30.9.100">
    <property type="match status" value="1"/>
</dbReference>
<dbReference type="SUPFAM" id="SSF51905">
    <property type="entry name" value="FAD/NAD(P)-binding domain"/>
    <property type="match status" value="1"/>
</dbReference>
<accession>A0A397UTW0</accession>
<evidence type="ECO:0000256" key="1">
    <source>
        <dbReference type="ARBA" id="ARBA00005706"/>
    </source>
</evidence>